<reference evidence="1" key="1">
    <citation type="submission" date="2023-06" db="EMBL/GenBank/DDBJ databases">
        <title>Reference genome for the Northern bat (Eptesicus nilssonii), a most northern bat species.</title>
        <authorList>
            <person name="Laine V.N."/>
            <person name="Pulliainen A.T."/>
            <person name="Lilley T.M."/>
        </authorList>
    </citation>
    <scope>NUCLEOTIDE SEQUENCE</scope>
    <source>
        <strain evidence="1">BLF_Eptnil</strain>
        <tissue evidence="1">Kidney</tissue>
    </source>
</reference>
<dbReference type="EMBL" id="JAULJE010000013">
    <property type="protein sequence ID" value="KAK1335823.1"/>
    <property type="molecule type" value="Genomic_DNA"/>
</dbReference>
<sequence length="169" mass="19221">MKEEELRLQKGASSNGYLAHIFRHMDKELFNEDMGVLTCHTLRNKDFQRVTLERDGEVLLCFEAAMAFRTSRSGTEAVEGQVPLPLRGGPGLCQGCLSNRGQTQWRTVPPFADARASWKQALGSTVFDMKIAADFSILESQKECVHWYCQHHEEEPRLPMLTFAYPGWV</sequence>
<dbReference type="AlphaFoldDB" id="A0AA40HQX6"/>
<dbReference type="Gene3D" id="3.40.950.10">
    <property type="entry name" value="Fe-only Hydrogenase (Larger Subunit), Chain L, domain 3"/>
    <property type="match status" value="1"/>
</dbReference>
<evidence type="ECO:0000313" key="2">
    <source>
        <dbReference type="Proteomes" id="UP001177744"/>
    </source>
</evidence>
<dbReference type="Proteomes" id="UP001177744">
    <property type="component" value="Unassembled WGS sequence"/>
</dbReference>
<dbReference type="SUPFAM" id="SSF53920">
    <property type="entry name" value="Fe-only hydrogenase"/>
    <property type="match status" value="1"/>
</dbReference>
<proteinExistence type="predicted"/>
<keyword evidence="2" id="KW-1185">Reference proteome</keyword>
<comment type="caution">
    <text evidence="1">The sequence shown here is derived from an EMBL/GenBank/DDBJ whole genome shotgun (WGS) entry which is preliminary data.</text>
</comment>
<dbReference type="InterPro" id="IPR050340">
    <property type="entry name" value="Cytosolic_Fe-S_CAF"/>
</dbReference>
<gene>
    <name evidence="1" type="ORF">QTO34_003618</name>
</gene>
<organism evidence="1 2">
    <name type="scientific">Cnephaeus nilssonii</name>
    <name type="common">Northern bat</name>
    <name type="synonym">Eptesicus nilssonii</name>
    <dbReference type="NCBI Taxonomy" id="3371016"/>
    <lineage>
        <taxon>Eukaryota</taxon>
        <taxon>Metazoa</taxon>
        <taxon>Chordata</taxon>
        <taxon>Craniata</taxon>
        <taxon>Vertebrata</taxon>
        <taxon>Euteleostomi</taxon>
        <taxon>Mammalia</taxon>
        <taxon>Eutheria</taxon>
        <taxon>Laurasiatheria</taxon>
        <taxon>Chiroptera</taxon>
        <taxon>Yangochiroptera</taxon>
        <taxon>Vespertilionidae</taxon>
        <taxon>Cnephaeus</taxon>
    </lineage>
</organism>
<accession>A0AA40HQX6</accession>
<evidence type="ECO:0000313" key="1">
    <source>
        <dbReference type="EMBL" id="KAK1335823.1"/>
    </source>
</evidence>
<dbReference type="PANTHER" id="PTHR11615">
    <property type="entry name" value="NITRATE, FORMATE, IRON DEHYDROGENASE"/>
    <property type="match status" value="1"/>
</dbReference>
<protein>
    <submittedName>
        <fullName evidence="1">Uncharacterized protein</fullName>
    </submittedName>
</protein>
<dbReference type="InterPro" id="IPR009016">
    <property type="entry name" value="Fe_hydrogenase"/>
</dbReference>
<name>A0AA40HQX6_CNENI</name>